<dbReference type="EMBL" id="CP001854">
    <property type="protein sequence ID" value="ADB51205.1"/>
    <property type="molecule type" value="Genomic_DNA"/>
</dbReference>
<dbReference type="InterPro" id="IPR013216">
    <property type="entry name" value="Methyltransf_11"/>
</dbReference>
<dbReference type="OrthoDB" id="9805171at2"/>
<protein>
    <submittedName>
        <fullName evidence="2">Methyltransferase type 11</fullName>
    </submittedName>
</protein>
<gene>
    <name evidence="2" type="ordered locus">Cwoe_2786</name>
</gene>
<accession>D3FAP2</accession>
<dbReference type="STRING" id="469383.Cwoe_2786"/>
<dbReference type="AlphaFoldDB" id="D3FAP2"/>
<dbReference type="eggNOG" id="COG2226">
    <property type="taxonomic scope" value="Bacteria"/>
</dbReference>
<reference evidence="3" key="2">
    <citation type="submission" date="2010-01" db="EMBL/GenBank/DDBJ databases">
        <title>The complete genome of Conexibacter woesei DSM 14684.</title>
        <authorList>
            <consortium name="US DOE Joint Genome Institute (JGI-PGF)"/>
            <person name="Lucas S."/>
            <person name="Copeland A."/>
            <person name="Lapidus A."/>
            <person name="Glavina del Rio T."/>
            <person name="Dalin E."/>
            <person name="Tice H."/>
            <person name="Bruce D."/>
            <person name="Goodwin L."/>
            <person name="Pitluck S."/>
            <person name="Kyrpides N."/>
            <person name="Mavromatis K."/>
            <person name="Ivanova N."/>
            <person name="Mikhailova N."/>
            <person name="Chertkov O."/>
            <person name="Brettin T."/>
            <person name="Detter J.C."/>
            <person name="Han C."/>
            <person name="Larimer F."/>
            <person name="Land M."/>
            <person name="Hauser L."/>
            <person name="Markowitz V."/>
            <person name="Cheng J.-F."/>
            <person name="Hugenholtz P."/>
            <person name="Woyke T."/>
            <person name="Wu D."/>
            <person name="Pukall R."/>
            <person name="Steenblock K."/>
            <person name="Schneider S."/>
            <person name="Klenk H.-P."/>
            <person name="Eisen J.A."/>
        </authorList>
    </citation>
    <scope>NUCLEOTIDE SEQUENCE [LARGE SCALE GENOMIC DNA]</scope>
    <source>
        <strain evidence="3">DSM 14684 / CIP 108061 / JCM 11494 / NBRC 100937 / ID131577</strain>
    </source>
</reference>
<dbReference type="Gene3D" id="3.40.50.150">
    <property type="entry name" value="Vaccinia Virus protein VP39"/>
    <property type="match status" value="1"/>
</dbReference>
<dbReference type="InterPro" id="IPR029063">
    <property type="entry name" value="SAM-dependent_MTases_sf"/>
</dbReference>
<proteinExistence type="predicted"/>
<dbReference type="GO" id="GO:0008757">
    <property type="term" value="F:S-adenosylmethionine-dependent methyltransferase activity"/>
    <property type="evidence" value="ECO:0007669"/>
    <property type="project" value="InterPro"/>
</dbReference>
<dbReference type="CDD" id="cd02440">
    <property type="entry name" value="AdoMet_MTases"/>
    <property type="match status" value="1"/>
</dbReference>
<dbReference type="PANTHER" id="PTHR43591">
    <property type="entry name" value="METHYLTRANSFERASE"/>
    <property type="match status" value="1"/>
</dbReference>
<name>D3FAP2_CONWI</name>
<dbReference type="Proteomes" id="UP000008229">
    <property type="component" value="Chromosome"/>
</dbReference>
<evidence type="ECO:0000259" key="1">
    <source>
        <dbReference type="Pfam" id="PF08241"/>
    </source>
</evidence>
<reference evidence="2 3" key="1">
    <citation type="journal article" date="2010" name="Stand. Genomic Sci.">
        <title>Complete genome sequence of Conexibacter woesei type strain (ID131577).</title>
        <authorList>
            <person name="Pukall R."/>
            <person name="Lapidus A."/>
            <person name="Glavina Del Rio T."/>
            <person name="Copeland A."/>
            <person name="Tice H."/>
            <person name="Cheng J.-F."/>
            <person name="Lucas S."/>
            <person name="Chen F."/>
            <person name="Nolan M."/>
            <person name="Bruce D."/>
            <person name="Goodwin L."/>
            <person name="Pitluck S."/>
            <person name="Mavromatis K."/>
            <person name="Ivanova N."/>
            <person name="Ovchinnikova G."/>
            <person name="Pati A."/>
            <person name="Chen A."/>
            <person name="Palaniappan K."/>
            <person name="Land M."/>
            <person name="Hauser L."/>
            <person name="Chang Y.-J."/>
            <person name="Jeffries C.D."/>
            <person name="Chain P."/>
            <person name="Meincke L."/>
            <person name="Sims D."/>
            <person name="Brettin T."/>
            <person name="Detter J.C."/>
            <person name="Rohde M."/>
            <person name="Goeker M."/>
            <person name="Bristow J."/>
            <person name="Eisen J.A."/>
            <person name="Markowitz V."/>
            <person name="Kyrpides N.C."/>
            <person name="Klenk H.-P."/>
            <person name="Hugenholtz P."/>
        </authorList>
    </citation>
    <scope>NUCLEOTIDE SEQUENCE [LARGE SCALE GENOMIC DNA]</scope>
    <source>
        <strain evidence="3">DSM 14684 / CIP 108061 / JCM 11494 / NBRC 100937 / ID131577</strain>
    </source>
</reference>
<dbReference type="RefSeq" id="WP_012934256.1">
    <property type="nucleotide sequence ID" value="NC_013739.1"/>
</dbReference>
<feature type="domain" description="Methyltransferase type 11" evidence="1">
    <location>
        <begin position="39"/>
        <end position="133"/>
    </location>
</feature>
<dbReference type="KEGG" id="cwo:Cwoe_2786"/>
<sequence>MNMNRIHRRICSSNRWRGFVRTTLVPQALEGTELGDDVLEIGPGPGTTTDVLRTRTTRLTALEFDAALAAALEERMPKSDVTVVRGDGTAMPFEDGRFSSVVCFTMLHHIPTPELQDRLFSEARRVLRPGGVFTGSDSPGKNLAFKLIHINDTMNLVDPKTLKPRLEAAGFHSVEVRPTPRVWWRAVA</sequence>
<evidence type="ECO:0000313" key="2">
    <source>
        <dbReference type="EMBL" id="ADB51205.1"/>
    </source>
</evidence>
<keyword evidence="3" id="KW-1185">Reference proteome</keyword>
<dbReference type="SUPFAM" id="SSF53335">
    <property type="entry name" value="S-adenosyl-L-methionine-dependent methyltransferases"/>
    <property type="match status" value="1"/>
</dbReference>
<dbReference type="GO" id="GO:0032259">
    <property type="term" value="P:methylation"/>
    <property type="evidence" value="ECO:0007669"/>
    <property type="project" value="UniProtKB-KW"/>
</dbReference>
<keyword evidence="2" id="KW-0808">Transferase</keyword>
<dbReference type="HOGENOM" id="CLU_037990_10_3_11"/>
<organism evidence="2 3">
    <name type="scientific">Conexibacter woesei (strain DSM 14684 / CCUG 47730 / CIP 108061 / JCM 11494 / NBRC 100937 / ID131577)</name>
    <dbReference type="NCBI Taxonomy" id="469383"/>
    <lineage>
        <taxon>Bacteria</taxon>
        <taxon>Bacillati</taxon>
        <taxon>Actinomycetota</taxon>
        <taxon>Thermoleophilia</taxon>
        <taxon>Solirubrobacterales</taxon>
        <taxon>Conexibacteraceae</taxon>
        <taxon>Conexibacter</taxon>
    </lineage>
</organism>
<dbReference type="Pfam" id="PF08241">
    <property type="entry name" value="Methyltransf_11"/>
    <property type="match status" value="1"/>
</dbReference>
<keyword evidence="2" id="KW-0489">Methyltransferase</keyword>
<evidence type="ECO:0000313" key="3">
    <source>
        <dbReference type="Proteomes" id="UP000008229"/>
    </source>
</evidence>